<reference evidence="2" key="1">
    <citation type="submission" date="2021-11" db="EMBL/GenBank/DDBJ databases">
        <title>Vibrio ZSDE26 sp. nov. and Vibrio ZSDZ34 sp. nov., isolated from coastal seawater in Qingdao.</title>
        <authorList>
            <person name="Zhang P."/>
        </authorList>
    </citation>
    <scope>NUCLEOTIDE SEQUENCE</scope>
    <source>
        <strain evidence="2">ZSDE26</strain>
    </source>
</reference>
<feature type="transmembrane region" description="Helical" evidence="1">
    <location>
        <begin position="12"/>
        <end position="34"/>
    </location>
</feature>
<evidence type="ECO:0000313" key="2">
    <source>
        <dbReference type="EMBL" id="MCK6264699.1"/>
    </source>
</evidence>
<dbReference type="AlphaFoldDB" id="A0A9X1XSH0"/>
<dbReference type="Proteomes" id="UP001139559">
    <property type="component" value="Unassembled WGS sequence"/>
</dbReference>
<name>A0A9X1XSH0_9VIBR</name>
<keyword evidence="1" id="KW-0812">Transmembrane</keyword>
<evidence type="ECO:0000313" key="3">
    <source>
        <dbReference type="Proteomes" id="UP001139559"/>
    </source>
</evidence>
<proteinExistence type="predicted"/>
<sequence>MEPLSLNASIVLSIYLQALVVSSILYPFVIAGISLTFENKVKQRPYIVRTSIIWLAVTLILIALHAHNTLS</sequence>
<gene>
    <name evidence="2" type="ORF">KP803_15575</name>
</gene>
<organism evidence="2 3">
    <name type="scientific">Vibrio amylolyticus</name>
    <dbReference type="NCBI Taxonomy" id="2847292"/>
    <lineage>
        <taxon>Bacteria</taxon>
        <taxon>Pseudomonadati</taxon>
        <taxon>Pseudomonadota</taxon>
        <taxon>Gammaproteobacteria</taxon>
        <taxon>Vibrionales</taxon>
        <taxon>Vibrionaceae</taxon>
        <taxon>Vibrio</taxon>
    </lineage>
</organism>
<evidence type="ECO:0000256" key="1">
    <source>
        <dbReference type="SAM" id="Phobius"/>
    </source>
</evidence>
<dbReference type="EMBL" id="JAJHVV010000009">
    <property type="protein sequence ID" value="MCK6264699.1"/>
    <property type="molecule type" value="Genomic_DNA"/>
</dbReference>
<keyword evidence="1" id="KW-1133">Transmembrane helix</keyword>
<feature type="transmembrane region" description="Helical" evidence="1">
    <location>
        <begin position="46"/>
        <end position="66"/>
    </location>
</feature>
<keyword evidence="3" id="KW-1185">Reference proteome</keyword>
<protein>
    <submittedName>
        <fullName evidence="2">Uncharacterized protein</fullName>
    </submittedName>
</protein>
<dbReference type="RefSeq" id="WP_248009773.1">
    <property type="nucleotide sequence ID" value="NZ_JAJHVV010000009.1"/>
</dbReference>
<keyword evidence="1" id="KW-0472">Membrane</keyword>
<comment type="caution">
    <text evidence="2">The sequence shown here is derived from an EMBL/GenBank/DDBJ whole genome shotgun (WGS) entry which is preliminary data.</text>
</comment>
<accession>A0A9X1XSH0</accession>